<dbReference type="SUPFAM" id="SSF56954">
    <property type="entry name" value="Outer membrane efflux proteins (OEP)"/>
    <property type="match status" value="1"/>
</dbReference>
<accession>A0ABW8JPZ8</accession>
<evidence type="ECO:0000313" key="12">
    <source>
        <dbReference type="EMBL" id="MFK2901820.1"/>
    </source>
</evidence>
<evidence type="ECO:0000256" key="1">
    <source>
        <dbReference type="ARBA" id="ARBA00004370"/>
    </source>
</evidence>
<evidence type="ECO:0000256" key="5">
    <source>
        <dbReference type="ARBA" id="ARBA00022729"/>
    </source>
</evidence>
<reference evidence="12 13" key="1">
    <citation type="submission" date="2020-10" db="EMBL/GenBank/DDBJ databases">
        <title>Phylogeny of dyella-like bacteria.</title>
        <authorList>
            <person name="Fu J."/>
        </authorList>
    </citation>
    <scope>NUCLEOTIDE SEQUENCE [LARGE SCALE GENOMIC DNA]</scope>
    <source>
        <strain evidence="12 13">JP1</strain>
    </source>
</reference>
<dbReference type="EMBL" id="JADIKJ010000018">
    <property type="protein sequence ID" value="MFK2901820.1"/>
    <property type="molecule type" value="Genomic_DNA"/>
</dbReference>
<keyword evidence="4 10" id="KW-0812">Transmembrane</keyword>
<keyword evidence="6 10" id="KW-0472">Membrane</keyword>
<dbReference type="RefSeq" id="WP_404548678.1">
    <property type="nucleotide sequence ID" value="NZ_JADIKJ010000018.1"/>
</dbReference>
<evidence type="ECO:0000256" key="7">
    <source>
        <dbReference type="ARBA" id="ARBA00023139"/>
    </source>
</evidence>
<protein>
    <submittedName>
        <fullName evidence="12">Efflux transporter outer membrane subunit</fullName>
    </submittedName>
</protein>
<keyword evidence="7 10" id="KW-0564">Palmitate</keyword>
<evidence type="ECO:0000256" key="3">
    <source>
        <dbReference type="ARBA" id="ARBA00022452"/>
    </source>
</evidence>
<dbReference type="Proteomes" id="UP001620461">
    <property type="component" value="Unassembled WGS sequence"/>
</dbReference>
<dbReference type="InterPro" id="IPR010131">
    <property type="entry name" value="MdtP/NodT-like"/>
</dbReference>
<dbReference type="NCBIfam" id="TIGR01845">
    <property type="entry name" value="outer_NodT"/>
    <property type="match status" value="1"/>
</dbReference>
<evidence type="ECO:0000256" key="6">
    <source>
        <dbReference type="ARBA" id="ARBA00023136"/>
    </source>
</evidence>
<name>A0ABW8JPZ8_9GAMM</name>
<keyword evidence="8 10" id="KW-0449">Lipoprotein</keyword>
<evidence type="ECO:0000256" key="11">
    <source>
        <dbReference type="SAM" id="MobiDB-lite"/>
    </source>
</evidence>
<dbReference type="PANTHER" id="PTHR30203">
    <property type="entry name" value="OUTER MEMBRANE CATION EFFLUX PROTEIN"/>
    <property type="match status" value="1"/>
</dbReference>
<comment type="subcellular location">
    <subcellularLocation>
        <location evidence="10">Cell outer membrane</location>
        <topology evidence="10">Lipid-anchor</topology>
    </subcellularLocation>
    <subcellularLocation>
        <location evidence="1">Membrane</location>
    </subcellularLocation>
</comment>
<evidence type="ECO:0000313" key="13">
    <source>
        <dbReference type="Proteomes" id="UP001620461"/>
    </source>
</evidence>
<comment type="similarity">
    <text evidence="2 10">Belongs to the outer membrane factor (OMF) (TC 1.B.17) family.</text>
</comment>
<evidence type="ECO:0000256" key="8">
    <source>
        <dbReference type="ARBA" id="ARBA00023288"/>
    </source>
</evidence>
<sequence>MITACAPPTRPPQFPVRRQAPLAGTPAGTAKWPQENWWKRYQDPQLDRLMALATRDSPDLQEAQARYSAAERAVAVQEAQLRPQLRGYLDAGHAYSKADIHAQPSIGTTTQNIQLSPRHSWSNSGLAAALFTWDLDLWGKQKDAVAEALGQANAARAERAMAADSLHYNVARTYFDWQIQQARLALAKDAARDASRYRELVALRVHAGLDDPQTIDQADAQLAEQLRSEAQVEGSISLDQVQLAAVIGVSEQELGSLQAHALPVADTDIPPYAGLELIARRPDIVADRWQIEASIKGIDSARAAYYPDVSLMGLGAYLQLYPNLGSGTQANVALANIGPSVSLPIFSGGRLKAQLESRQAELDSAVAAYNSTVVQAAHDVAEQIATLQQLQAEQIQTDRQVADVSTQNGRANHRRRQGLDDDRTWLGLQMQLDQQRDTQVQLSGQLLATNLALIHALGGGYHAADLPSLPANATAQDASR</sequence>
<dbReference type="PANTHER" id="PTHR30203:SF20">
    <property type="entry name" value="MULTIDRUG RESISTANCE OUTER MEMBRANE PROTEIN MDTP-RELATED"/>
    <property type="match status" value="1"/>
</dbReference>
<gene>
    <name evidence="12" type="ORF">ISP15_15890</name>
</gene>
<dbReference type="Gene3D" id="2.20.200.10">
    <property type="entry name" value="Outer membrane efflux proteins (OEP)"/>
    <property type="match status" value="1"/>
</dbReference>
<dbReference type="Gene3D" id="1.20.1600.10">
    <property type="entry name" value="Outer membrane efflux proteins (OEP)"/>
    <property type="match status" value="1"/>
</dbReference>
<keyword evidence="5" id="KW-0732">Signal</keyword>
<evidence type="ECO:0000256" key="10">
    <source>
        <dbReference type="RuleBase" id="RU362097"/>
    </source>
</evidence>
<organism evidence="12 13">
    <name type="scientific">Dyella jejuensis</name>
    <dbReference type="NCBI Taxonomy" id="1432009"/>
    <lineage>
        <taxon>Bacteria</taxon>
        <taxon>Pseudomonadati</taxon>
        <taxon>Pseudomonadota</taxon>
        <taxon>Gammaproteobacteria</taxon>
        <taxon>Lysobacterales</taxon>
        <taxon>Rhodanobacteraceae</taxon>
        <taxon>Dyella</taxon>
    </lineage>
</organism>
<feature type="region of interest" description="Disordered" evidence="11">
    <location>
        <begin position="1"/>
        <end position="30"/>
    </location>
</feature>
<comment type="caution">
    <text evidence="12">The sequence shown here is derived from an EMBL/GenBank/DDBJ whole genome shotgun (WGS) entry which is preliminary data.</text>
</comment>
<keyword evidence="3 10" id="KW-1134">Transmembrane beta strand</keyword>
<evidence type="ECO:0000256" key="9">
    <source>
        <dbReference type="ARBA" id="ARBA00037313"/>
    </source>
</evidence>
<comment type="function">
    <text evidence="9">Could be involved in resistance to puromycin, acriflavine and tetraphenylarsonium chloride.</text>
</comment>
<keyword evidence="13" id="KW-1185">Reference proteome</keyword>
<evidence type="ECO:0000256" key="4">
    <source>
        <dbReference type="ARBA" id="ARBA00022692"/>
    </source>
</evidence>
<dbReference type="Pfam" id="PF02321">
    <property type="entry name" value="OEP"/>
    <property type="match status" value="2"/>
</dbReference>
<proteinExistence type="inferred from homology"/>
<evidence type="ECO:0000256" key="2">
    <source>
        <dbReference type="ARBA" id="ARBA00007613"/>
    </source>
</evidence>
<dbReference type="InterPro" id="IPR003423">
    <property type="entry name" value="OMP_efflux"/>
</dbReference>